<feature type="transmembrane region" description="Helical" evidence="6">
    <location>
        <begin position="206"/>
        <end position="223"/>
    </location>
</feature>
<keyword evidence="6" id="KW-1133">Transmembrane helix</keyword>
<feature type="transmembrane region" description="Helical" evidence="6">
    <location>
        <begin position="229"/>
        <end position="252"/>
    </location>
</feature>
<keyword evidence="2" id="KW-0547">Nucleotide-binding</keyword>
<keyword evidence="1 8" id="KW-0808">Transferase</keyword>
<feature type="transmembrane region" description="Helical" evidence="6">
    <location>
        <begin position="264"/>
        <end position="286"/>
    </location>
</feature>
<dbReference type="InterPro" id="IPR003594">
    <property type="entry name" value="HATPase_dom"/>
</dbReference>
<keyword evidence="3 8" id="KW-0418">Kinase</keyword>
<evidence type="ECO:0000256" key="2">
    <source>
        <dbReference type="ARBA" id="ARBA00022741"/>
    </source>
</evidence>
<feature type="transmembrane region" description="Helical" evidence="6">
    <location>
        <begin position="298"/>
        <end position="317"/>
    </location>
</feature>
<protein>
    <submittedName>
        <fullName evidence="8">Two-component system sensor histidine kinase ComP</fullName>
        <ecNumber evidence="8">2.7.13.3</ecNumber>
    </submittedName>
</protein>
<evidence type="ECO:0000313" key="9">
    <source>
        <dbReference type="Proteomes" id="UP001549363"/>
    </source>
</evidence>
<proteinExistence type="predicted"/>
<gene>
    <name evidence="8" type="ORF">ABIA69_004258</name>
</gene>
<evidence type="ECO:0000256" key="1">
    <source>
        <dbReference type="ARBA" id="ARBA00022679"/>
    </source>
</evidence>
<dbReference type="CDD" id="cd16917">
    <property type="entry name" value="HATPase_UhpB-NarQ-NarX-like"/>
    <property type="match status" value="1"/>
</dbReference>
<feature type="transmembrane region" description="Helical" evidence="6">
    <location>
        <begin position="167"/>
        <end position="194"/>
    </location>
</feature>
<evidence type="ECO:0000313" key="8">
    <source>
        <dbReference type="EMBL" id="MET4563065.1"/>
    </source>
</evidence>
<reference evidence="8 9" key="1">
    <citation type="submission" date="2024-06" db="EMBL/GenBank/DDBJ databases">
        <title>Sorghum-associated microbial communities from plants grown in Nebraska, USA.</title>
        <authorList>
            <person name="Schachtman D."/>
        </authorList>
    </citation>
    <scope>NUCLEOTIDE SEQUENCE [LARGE SCALE GENOMIC DNA]</scope>
    <source>
        <strain evidence="8 9">736</strain>
    </source>
</reference>
<dbReference type="InterPro" id="IPR050482">
    <property type="entry name" value="Sensor_HK_TwoCompSys"/>
</dbReference>
<dbReference type="Gene3D" id="3.30.565.10">
    <property type="entry name" value="Histidine kinase-like ATPase, C-terminal domain"/>
    <property type="match status" value="1"/>
</dbReference>
<keyword evidence="5" id="KW-0902">Two-component regulatory system</keyword>
<feature type="transmembrane region" description="Helical" evidence="6">
    <location>
        <begin position="144"/>
        <end position="161"/>
    </location>
</feature>
<feature type="domain" description="Histidine kinase" evidence="7">
    <location>
        <begin position="534"/>
        <end position="726"/>
    </location>
</feature>
<dbReference type="GO" id="GO:0004673">
    <property type="term" value="F:protein histidine kinase activity"/>
    <property type="evidence" value="ECO:0007669"/>
    <property type="project" value="UniProtKB-EC"/>
</dbReference>
<dbReference type="EMBL" id="JBEPSB010000030">
    <property type="protein sequence ID" value="MET4563065.1"/>
    <property type="molecule type" value="Genomic_DNA"/>
</dbReference>
<dbReference type="PROSITE" id="PS50109">
    <property type="entry name" value="HIS_KIN"/>
    <property type="match status" value="1"/>
</dbReference>
<keyword evidence="4" id="KW-0067">ATP-binding</keyword>
<dbReference type="Pfam" id="PF02518">
    <property type="entry name" value="HATPase_c"/>
    <property type="match status" value="1"/>
</dbReference>
<keyword evidence="9" id="KW-1185">Reference proteome</keyword>
<dbReference type="InterPro" id="IPR005467">
    <property type="entry name" value="His_kinase_dom"/>
</dbReference>
<dbReference type="RefSeq" id="WP_354472976.1">
    <property type="nucleotide sequence ID" value="NZ_JBEPSB010000030.1"/>
</dbReference>
<evidence type="ECO:0000256" key="6">
    <source>
        <dbReference type="SAM" id="Phobius"/>
    </source>
</evidence>
<organism evidence="8 9">
    <name type="scientific">Lysinibacillus parviboronicapiens</name>
    <dbReference type="NCBI Taxonomy" id="436516"/>
    <lineage>
        <taxon>Bacteria</taxon>
        <taxon>Bacillati</taxon>
        <taxon>Bacillota</taxon>
        <taxon>Bacilli</taxon>
        <taxon>Bacillales</taxon>
        <taxon>Bacillaceae</taxon>
        <taxon>Lysinibacillus</taxon>
    </lineage>
</organism>
<dbReference type="SUPFAM" id="SSF55874">
    <property type="entry name" value="ATPase domain of HSP90 chaperone/DNA topoisomerase II/histidine kinase"/>
    <property type="match status" value="1"/>
</dbReference>
<comment type="caution">
    <text evidence="8">The sequence shown here is derived from an EMBL/GenBank/DDBJ whole genome shotgun (WGS) entry which is preliminary data.</text>
</comment>
<dbReference type="PANTHER" id="PTHR24421:SF60">
    <property type="entry name" value="SENSOR HISTIDINE KINASE COMP"/>
    <property type="match status" value="1"/>
</dbReference>
<evidence type="ECO:0000256" key="5">
    <source>
        <dbReference type="ARBA" id="ARBA00023012"/>
    </source>
</evidence>
<dbReference type="EC" id="2.7.13.3" evidence="8"/>
<feature type="transmembrane region" description="Helical" evidence="6">
    <location>
        <begin position="355"/>
        <end position="375"/>
    </location>
</feature>
<dbReference type="SMART" id="SM00387">
    <property type="entry name" value="HATPase_c"/>
    <property type="match status" value="1"/>
</dbReference>
<evidence type="ECO:0000256" key="3">
    <source>
        <dbReference type="ARBA" id="ARBA00022777"/>
    </source>
</evidence>
<dbReference type="InterPro" id="IPR036890">
    <property type="entry name" value="HATPase_C_sf"/>
</dbReference>
<feature type="transmembrane region" description="Helical" evidence="6">
    <location>
        <begin position="329"/>
        <end position="349"/>
    </location>
</feature>
<dbReference type="Proteomes" id="UP001549363">
    <property type="component" value="Unassembled WGS sequence"/>
</dbReference>
<feature type="transmembrane region" description="Helical" evidence="6">
    <location>
        <begin position="111"/>
        <end position="132"/>
    </location>
</feature>
<sequence length="731" mass="83856">MSKLTCSIFITYLLLGIYALVIAIQTPFIGILVDTANGQPVIVKSYYTDWAQQQNIEKGDILLTIDGQLAEEKIMEGKSHIFRSAKELSIKKANGVIHSIKIKHTDIPEELFVHIVFPLLYFLLSFGVAIFLWKRPKENQITNLLTLFLLTCSLAYTSIGASSRGDIIGKMVIGYCIVFCLVLFIHFLQHYFYYLHIKWPSFHSKWLYLLPILLTCCYLMEFVDSRFNQITPIVILGLFGILVLYALAILITSYIRTQSVKIRLIAIALIIPFLPFLLLFVVPEILHYPPILPAEFTALFLLFIPFSFIFIQVNERLFDIEYQLSRFRYYCALAFFSALILTLGISIFLVEQLSFTLLTAIVALIFIVNLASFYVKEQLDFKHRKVIFSSNGDYVHNLYAAVNRMGKAKNQQELLARFTYEITEKLGTTAFTIETISQHVPLSRGEINTRNQTTQLLLYDTADEKIVLLISQTLQKEELLWLELLALYVSMFMDSLKLIEDLVLDIQHMKVTNETQLPWLDKLLWNIIEKEKSILAQELHDTILQEQLHLARELDVLAGSSTIQGEKVRAIREQLLNATKDLREYCENLSPPLLDTFGLQIALKKLVQKVNIRANFLLNTQIERVHFQDLSLHLVVYRLVQELLNNAIKHAEATEVSLRLVAIEHGFELHYDDNGIGCDIEDLMKSSASMGINGIRERVRAFNGHISIISKPNEGMHINIKIQEEGEKIND</sequence>
<feature type="transmembrane region" description="Helical" evidence="6">
    <location>
        <begin position="12"/>
        <end position="33"/>
    </location>
</feature>
<accession>A0ABV2PQ32</accession>
<dbReference type="PANTHER" id="PTHR24421">
    <property type="entry name" value="NITRATE/NITRITE SENSOR PROTEIN NARX-RELATED"/>
    <property type="match status" value="1"/>
</dbReference>
<keyword evidence="6" id="KW-0812">Transmembrane</keyword>
<keyword evidence="6" id="KW-0472">Membrane</keyword>
<evidence type="ECO:0000259" key="7">
    <source>
        <dbReference type="PROSITE" id="PS50109"/>
    </source>
</evidence>
<name>A0ABV2PQ32_9BACI</name>
<evidence type="ECO:0000256" key="4">
    <source>
        <dbReference type="ARBA" id="ARBA00022840"/>
    </source>
</evidence>